<name>A0A1R2C6A3_9CILI</name>
<accession>A0A1R2C6A3</accession>
<proteinExistence type="predicted"/>
<comment type="caution">
    <text evidence="2">The sequence shown here is derived from an EMBL/GenBank/DDBJ whole genome shotgun (WGS) entry which is preliminary data.</text>
</comment>
<evidence type="ECO:0000313" key="3">
    <source>
        <dbReference type="Proteomes" id="UP000187209"/>
    </source>
</evidence>
<evidence type="ECO:0000256" key="1">
    <source>
        <dbReference type="SAM" id="SignalP"/>
    </source>
</evidence>
<reference evidence="2 3" key="1">
    <citation type="submission" date="2016-11" db="EMBL/GenBank/DDBJ databases">
        <title>The macronuclear genome of Stentor coeruleus: a giant cell with tiny introns.</title>
        <authorList>
            <person name="Slabodnick M."/>
            <person name="Ruby J.G."/>
            <person name="Reiff S.B."/>
            <person name="Swart E.C."/>
            <person name="Gosai S."/>
            <person name="Prabakaran S."/>
            <person name="Witkowska E."/>
            <person name="Larue G.E."/>
            <person name="Fisher S."/>
            <person name="Freeman R.M."/>
            <person name="Gunawardena J."/>
            <person name="Chu W."/>
            <person name="Stover N.A."/>
            <person name="Gregory B.D."/>
            <person name="Nowacki M."/>
            <person name="Derisi J."/>
            <person name="Roy S.W."/>
            <person name="Marshall W.F."/>
            <person name="Sood P."/>
        </authorList>
    </citation>
    <scope>NUCLEOTIDE SEQUENCE [LARGE SCALE GENOMIC DNA]</scope>
    <source>
        <strain evidence="2">WM001</strain>
    </source>
</reference>
<dbReference type="EMBL" id="MPUH01000266">
    <property type="protein sequence ID" value="OMJ84546.1"/>
    <property type="molecule type" value="Genomic_DNA"/>
</dbReference>
<gene>
    <name evidence="2" type="ORF">SteCoe_14356</name>
</gene>
<keyword evidence="1" id="KW-0732">Signal</keyword>
<feature type="chain" id="PRO_5012819758" evidence="1">
    <location>
        <begin position="17"/>
        <end position="131"/>
    </location>
</feature>
<protein>
    <submittedName>
        <fullName evidence="2">Uncharacterized protein</fullName>
    </submittedName>
</protein>
<organism evidence="2 3">
    <name type="scientific">Stentor coeruleus</name>
    <dbReference type="NCBI Taxonomy" id="5963"/>
    <lineage>
        <taxon>Eukaryota</taxon>
        <taxon>Sar</taxon>
        <taxon>Alveolata</taxon>
        <taxon>Ciliophora</taxon>
        <taxon>Postciliodesmatophora</taxon>
        <taxon>Heterotrichea</taxon>
        <taxon>Heterotrichida</taxon>
        <taxon>Stentoridae</taxon>
        <taxon>Stentor</taxon>
    </lineage>
</organism>
<evidence type="ECO:0000313" key="2">
    <source>
        <dbReference type="EMBL" id="OMJ84546.1"/>
    </source>
</evidence>
<sequence>MWYFLLLLSSSAITFEEKENFCYILATRSLRERKGEIADHIKLHPHLSEPAIKPKLLEDAFYTCMGEKSLDDIPEDSQIFNSYSNYASFAYVPLEKYTTFQDLKLTPEFTKKKGDILRMSMMKPRLLVPDL</sequence>
<keyword evidence="3" id="KW-1185">Reference proteome</keyword>
<dbReference type="Proteomes" id="UP000187209">
    <property type="component" value="Unassembled WGS sequence"/>
</dbReference>
<dbReference type="AlphaFoldDB" id="A0A1R2C6A3"/>
<feature type="signal peptide" evidence="1">
    <location>
        <begin position="1"/>
        <end position="16"/>
    </location>
</feature>